<dbReference type="Proteomes" id="UP000768163">
    <property type="component" value="Unassembled WGS sequence"/>
</dbReference>
<feature type="transmembrane region" description="Helical" evidence="2">
    <location>
        <begin position="181"/>
        <end position="201"/>
    </location>
</feature>
<evidence type="ECO:0000313" key="5">
    <source>
        <dbReference type="EMBL" id="NCS92012.1"/>
    </source>
</evidence>
<organism evidence="4 6">
    <name type="scientific">Candidatus Altarchaeum hamiconexum</name>
    <dbReference type="NCBI Taxonomy" id="1803513"/>
    <lineage>
        <taxon>Archaea</taxon>
        <taxon>Candidatus Altarchaeota</taxon>
        <taxon>Candidatus Altiarchaeia</taxon>
        <taxon>Candidatus Altarchaeales</taxon>
        <taxon>Candidatus Altarchaeaceae</taxon>
        <taxon>Candidatus Altarchaeum</taxon>
    </lineage>
</organism>
<dbReference type="PIRSF" id="PIRSF018671">
    <property type="entry name" value="UCP018671"/>
    <property type="match status" value="1"/>
</dbReference>
<keyword evidence="2" id="KW-0472">Membrane</keyword>
<feature type="compositionally biased region" description="Basic and acidic residues" evidence="1">
    <location>
        <begin position="1"/>
        <end position="25"/>
    </location>
</feature>
<comment type="caution">
    <text evidence="4">The sequence shown here is derived from an EMBL/GenBank/DDBJ whole genome shotgun (WGS) entry which is preliminary data.</text>
</comment>
<reference evidence="4" key="1">
    <citation type="submission" date="2019-11" db="EMBL/GenBank/DDBJ databases">
        <title>Lipid analysis of CO2-rich subsurface aquifers suggests an autotrophy-based deep biosphere with lysolipids enriched in CPR bacteria.</title>
        <authorList>
            <person name="Probst A.J."/>
            <person name="Elling F.J."/>
            <person name="Castelle C.J."/>
            <person name="Zhu Q."/>
            <person name="Elvert M."/>
            <person name="Birarda G."/>
            <person name="Holman H.-Y."/>
            <person name="Lane K.R."/>
            <person name="Ladd B."/>
            <person name="Ryan M.C."/>
            <person name="Woyke T."/>
            <person name="Hinrichs K.-U."/>
            <person name="Banfield J.F."/>
        </authorList>
    </citation>
    <scope>NUCLEOTIDE SEQUENCE</scope>
    <source>
        <strain evidence="4">CG_2015-01_33_1645</strain>
        <strain evidence="5">CG_2015-04_33_537</strain>
    </source>
</reference>
<dbReference type="EMBL" id="JAACQH010000151">
    <property type="protein sequence ID" value="NCS92012.1"/>
    <property type="molecule type" value="Genomic_DNA"/>
</dbReference>
<evidence type="ECO:0000313" key="6">
    <source>
        <dbReference type="Proteomes" id="UP000768163"/>
    </source>
</evidence>
<evidence type="ECO:0000256" key="1">
    <source>
        <dbReference type="SAM" id="MobiDB-lite"/>
    </source>
</evidence>
<keyword evidence="2" id="KW-0812">Transmembrane</keyword>
<dbReference type="AlphaFoldDB" id="A0A8J8CI85"/>
<gene>
    <name evidence="5" type="ORF">GW779_06420</name>
    <name evidence="4" type="ORF">GW910_05550</name>
</gene>
<feature type="transmembrane region" description="Helical" evidence="2">
    <location>
        <begin position="64"/>
        <end position="84"/>
    </location>
</feature>
<evidence type="ECO:0000313" key="4">
    <source>
        <dbReference type="EMBL" id="NCN65507.1"/>
    </source>
</evidence>
<feature type="transmembrane region" description="Helical" evidence="2">
    <location>
        <begin position="96"/>
        <end position="117"/>
    </location>
</feature>
<dbReference type="SUPFAM" id="SSF103473">
    <property type="entry name" value="MFS general substrate transporter"/>
    <property type="match status" value="1"/>
</dbReference>
<feature type="domain" description="DUF1616" evidence="3">
    <location>
        <begin position="42"/>
        <end position="316"/>
    </location>
</feature>
<protein>
    <submittedName>
        <fullName evidence="4">DUF1616 domain-containing protein</fullName>
    </submittedName>
</protein>
<accession>A0A8J8CI85</accession>
<dbReference type="EMBL" id="JAACVF010000150">
    <property type="protein sequence ID" value="NCN65507.1"/>
    <property type="molecule type" value="Genomic_DNA"/>
</dbReference>
<dbReference type="InterPro" id="IPR014495">
    <property type="entry name" value="UCP018671"/>
</dbReference>
<keyword evidence="2" id="KW-1133">Transmembrane helix</keyword>
<proteinExistence type="predicted"/>
<feature type="transmembrane region" description="Helical" evidence="2">
    <location>
        <begin position="123"/>
        <end position="143"/>
    </location>
</feature>
<dbReference type="Pfam" id="PF07760">
    <property type="entry name" value="DUF1616"/>
    <property type="match status" value="1"/>
</dbReference>
<dbReference type="InterPro" id="IPR011674">
    <property type="entry name" value="DUF1616"/>
</dbReference>
<evidence type="ECO:0000259" key="3">
    <source>
        <dbReference type="Pfam" id="PF07760"/>
    </source>
</evidence>
<dbReference type="Proteomes" id="UP000738826">
    <property type="component" value="Unassembled WGS sequence"/>
</dbReference>
<dbReference type="InterPro" id="IPR036259">
    <property type="entry name" value="MFS_trans_sf"/>
</dbReference>
<name>A0A8J8CI85_9ARCH</name>
<feature type="transmembrane region" description="Helical" evidence="2">
    <location>
        <begin position="41"/>
        <end position="58"/>
    </location>
</feature>
<feature type="region of interest" description="Disordered" evidence="1">
    <location>
        <begin position="1"/>
        <end position="28"/>
    </location>
</feature>
<sequence>MGLNDTDIKDISDRNGRNRNADVDKNTGAGSKKFPSDLKTLMVWAVLTVIFIFVPVLNETFLRIIFAWTTVLFIPGYVLIAFLFPEKNDMDLIERIALSVGLSAAITPVLGLILNFTPFGIRLNPIVIILSFFIFLFTILAYLRLKNIPEAERYNENFGFSNLSSKISDIAKFPEKPTDKALFVLLLFSVAFCVFTFAYVLSLPKEKEKFTEFYILNEYGNANWYPANLTAGENFTINVNIVCHERGATKYMLIVKWNESSEILYKRFIWLRDNETFSENFAFTAKDTFKNTTKRDFLLYKDDNSEIYRKLHLWIDVQI</sequence>
<evidence type="ECO:0000256" key="2">
    <source>
        <dbReference type="SAM" id="Phobius"/>
    </source>
</evidence>